<evidence type="ECO:0000313" key="1">
    <source>
        <dbReference type="EMBL" id="CAJ74155.1"/>
    </source>
</evidence>
<accession>Q1Q2B9</accession>
<reference evidence="1" key="1">
    <citation type="journal article" date="2006" name="Nature">
        <title>Deciphering the evolution and metabolism of an anammox bacterium from a community genome.</title>
        <authorList>
            <person name="Strous M."/>
            <person name="Pelletier E."/>
            <person name="Mangenot S."/>
            <person name="Rattei T."/>
            <person name="Lehner A."/>
            <person name="Taylor M.W."/>
            <person name="Horn M."/>
            <person name="Daims H."/>
            <person name="Bartol-Mavel D."/>
            <person name="Wincker P."/>
            <person name="Barbe V."/>
            <person name="Fonknechten N."/>
            <person name="Vallenet D."/>
            <person name="Segurens B."/>
            <person name="Schenowitz-Truong C."/>
            <person name="Medigue C."/>
            <person name="Collingro A."/>
            <person name="Snel B."/>
            <person name="Dutilh B.E."/>
            <person name="OpDenCamp H.J.M."/>
            <person name="vanDerDrift C."/>
            <person name="Cirpus I."/>
            <person name="vanDePas-Schoonen K.T."/>
            <person name="Harhangi H.R."/>
            <person name="vanNiftrik L."/>
            <person name="Schmid M."/>
            <person name="Keltjens J."/>
            <person name="vanDeVossenberg J."/>
            <person name="Kartal B."/>
            <person name="Meier H."/>
            <person name="Frishman D."/>
            <person name="Huynen M.A."/>
            <person name="Mewes H."/>
            <person name="Weissenbach J."/>
            <person name="Jetten M.S.M."/>
            <person name="Wagner M."/>
            <person name="LePaslier D."/>
        </authorList>
    </citation>
    <scope>NUCLEOTIDE SEQUENCE</scope>
</reference>
<reference evidence="1" key="2">
    <citation type="submission" date="2006-01" db="EMBL/GenBank/DDBJ databases">
        <authorList>
            <person name="Genoscope"/>
        </authorList>
    </citation>
    <scope>NUCLEOTIDE SEQUENCE</scope>
</reference>
<dbReference type="EMBL" id="CT573071">
    <property type="protein sequence ID" value="CAJ74155.1"/>
    <property type="molecule type" value="Genomic_DNA"/>
</dbReference>
<proteinExistence type="predicted"/>
<name>Q1Q2B9_KUEST</name>
<gene>
    <name evidence="2" type="ORF">KsCSTR_18060</name>
    <name evidence="1" type="ORF">kuste3393</name>
</gene>
<dbReference type="EMBL" id="CP049055">
    <property type="protein sequence ID" value="QII11185.1"/>
    <property type="molecule type" value="Genomic_DNA"/>
</dbReference>
<sequence length="52" mass="5624">MEARASNAITFPSRSLGTSIFVFQKSKLLQKIRNAPSTVLGRIFLSSLPGEG</sequence>
<evidence type="ECO:0000313" key="2">
    <source>
        <dbReference type="EMBL" id="QII11185.1"/>
    </source>
</evidence>
<reference evidence="2 3" key="3">
    <citation type="submission" date="2020-02" db="EMBL/GenBank/DDBJ databases">
        <title>Newly sequenced genome of strain CSTR1 showed variability in Candidatus Kuenenia stuttgartiensis genomes.</title>
        <authorList>
            <person name="Ding C."/>
            <person name="Adrian L."/>
        </authorList>
    </citation>
    <scope>NUCLEOTIDE SEQUENCE [LARGE SCALE GENOMIC DNA]</scope>
    <source>
        <strain evidence="2 3">CSTR1</strain>
    </source>
</reference>
<evidence type="ECO:0000313" key="3">
    <source>
        <dbReference type="Proteomes" id="UP000501926"/>
    </source>
</evidence>
<organism evidence="1">
    <name type="scientific">Kuenenia stuttgartiensis</name>
    <dbReference type="NCBI Taxonomy" id="174633"/>
    <lineage>
        <taxon>Bacteria</taxon>
        <taxon>Pseudomonadati</taxon>
        <taxon>Planctomycetota</taxon>
        <taxon>Candidatus Brocadiia</taxon>
        <taxon>Candidatus Brocadiales</taxon>
        <taxon>Candidatus Brocadiaceae</taxon>
        <taxon>Candidatus Kuenenia</taxon>
    </lineage>
</organism>
<protein>
    <submittedName>
        <fullName evidence="1">Uncharacterized protein</fullName>
    </submittedName>
</protein>
<dbReference type="Proteomes" id="UP000501926">
    <property type="component" value="Chromosome"/>
</dbReference>
<dbReference type="AlphaFoldDB" id="Q1Q2B9"/>